<evidence type="ECO:0000313" key="2">
    <source>
        <dbReference type="Proteomes" id="UP000095042"/>
    </source>
</evidence>
<keyword evidence="2" id="KW-1185">Reference proteome</keyword>
<dbReference type="EMBL" id="LPWD01000107">
    <property type="protein sequence ID" value="ODS03459.1"/>
    <property type="molecule type" value="Genomic_DNA"/>
</dbReference>
<accession>A0A1E3WCC0</accession>
<reference evidence="1 2" key="1">
    <citation type="journal article" date="2016" name="Environ. Microbiol.">
        <title>New Methyloceanibacter diversity from North Sea sediments includes methanotroph containing solely the soluble methane monooxygenase.</title>
        <authorList>
            <person name="Vekeman B."/>
            <person name="Kerckhof F.M."/>
            <person name="Cremers G."/>
            <person name="de Vos P."/>
            <person name="Vandamme P."/>
            <person name="Boon N."/>
            <person name="Op den Camp H.J."/>
            <person name="Heylen K."/>
        </authorList>
    </citation>
    <scope>NUCLEOTIDE SEQUENCE [LARGE SCALE GENOMIC DNA]</scope>
    <source>
        <strain evidence="1 2">R-67177</strain>
    </source>
</reference>
<gene>
    <name evidence="1" type="ORF">AUC71_09610</name>
</gene>
<name>A0A1E3WCC0_9HYPH</name>
<evidence type="ECO:0000313" key="1">
    <source>
        <dbReference type="EMBL" id="ODS03459.1"/>
    </source>
</evidence>
<sequence>MTSAKECRAKAREYRKLAETAVDPRTSFQWTRLAKAWEQSAVEAVAEEALAESVADLEKDDDNSRAKVVTP</sequence>
<protein>
    <submittedName>
        <fullName evidence="1">Uncharacterized protein</fullName>
    </submittedName>
</protein>
<dbReference type="AlphaFoldDB" id="A0A1E3WCC0"/>
<dbReference type="RefSeq" id="WP_069623343.1">
    <property type="nucleotide sequence ID" value="NZ_LPWD01000107.1"/>
</dbReference>
<organism evidence="1 2">
    <name type="scientific">Methyloceanibacter marginalis</name>
    <dbReference type="NCBI Taxonomy" id="1774971"/>
    <lineage>
        <taxon>Bacteria</taxon>
        <taxon>Pseudomonadati</taxon>
        <taxon>Pseudomonadota</taxon>
        <taxon>Alphaproteobacteria</taxon>
        <taxon>Hyphomicrobiales</taxon>
        <taxon>Hyphomicrobiaceae</taxon>
        <taxon>Methyloceanibacter</taxon>
    </lineage>
</organism>
<dbReference type="Proteomes" id="UP000095042">
    <property type="component" value="Unassembled WGS sequence"/>
</dbReference>
<proteinExistence type="predicted"/>
<comment type="caution">
    <text evidence="1">The sequence shown here is derived from an EMBL/GenBank/DDBJ whole genome shotgun (WGS) entry which is preliminary data.</text>
</comment>